<dbReference type="CDD" id="cd13925">
    <property type="entry name" value="RPF"/>
    <property type="match status" value="1"/>
</dbReference>
<dbReference type="PANTHER" id="PTHR33734">
    <property type="entry name" value="LYSM DOMAIN-CONTAINING GPI-ANCHORED PROTEIN 2"/>
    <property type="match status" value="1"/>
</dbReference>
<dbReference type="SUPFAM" id="SSF53955">
    <property type="entry name" value="Lysozyme-like"/>
    <property type="match status" value="1"/>
</dbReference>
<dbReference type="Proteomes" id="UP000199008">
    <property type="component" value="Unassembled WGS sequence"/>
</dbReference>
<evidence type="ECO:0000313" key="7">
    <source>
        <dbReference type="Proteomes" id="UP000199008"/>
    </source>
</evidence>
<evidence type="ECO:0000256" key="4">
    <source>
        <dbReference type="SAM" id="SignalP"/>
    </source>
</evidence>
<sequence>MKKLLSVGTAVAFSTVLAANAEASEQDHKVESGETLSEIAAINDTTVSALKEANDLSSDLILPGQVLQVTGDVSEDVEETEDGVYVIQPGDTLFEIAVEFDLTVKELMDLNNLSSDLIVAGNELIVSKDAVSEEVQVAAPEVVEEPVVQEEEVEEQPVVQEAPVEEEVVEENNNNYDQQAAEQAAAEQAAAEEAAAQEAAQQEQQAQQQQQEQQEVQTQNQSAAPSNNSGLNWGALAACESGGDPNIVSSNGLYHGLYQFDAQTWQSVGGSGVASQASAAEQTQRAQQLYNDRGSQPWPVCGSRL</sequence>
<dbReference type="Pfam" id="PF06737">
    <property type="entry name" value="Transglycosylas"/>
    <property type="match status" value="1"/>
</dbReference>
<dbReference type="GO" id="GO:0016798">
    <property type="term" value="F:hydrolase activity, acting on glycosyl bonds"/>
    <property type="evidence" value="ECO:0007669"/>
    <property type="project" value="UniProtKB-KW"/>
</dbReference>
<keyword evidence="1" id="KW-0378">Hydrolase</keyword>
<evidence type="ECO:0000256" key="1">
    <source>
        <dbReference type="ARBA" id="ARBA00022801"/>
    </source>
</evidence>
<dbReference type="Pfam" id="PF01476">
    <property type="entry name" value="LysM"/>
    <property type="match status" value="2"/>
</dbReference>
<dbReference type="OrthoDB" id="9798935at2"/>
<feature type="compositionally biased region" description="Polar residues" evidence="3">
    <location>
        <begin position="216"/>
        <end position="229"/>
    </location>
</feature>
<feature type="chain" id="PRO_5038331641" evidence="4">
    <location>
        <begin position="19"/>
        <end position="305"/>
    </location>
</feature>
<feature type="domain" description="LysM" evidence="5">
    <location>
        <begin position="26"/>
        <end position="69"/>
    </location>
</feature>
<feature type="compositionally biased region" description="Low complexity" evidence="3">
    <location>
        <begin position="178"/>
        <end position="215"/>
    </location>
</feature>
<dbReference type="SMART" id="SM00257">
    <property type="entry name" value="LysM"/>
    <property type="match status" value="2"/>
</dbReference>
<feature type="domain" description="LysM" evidence="5">
    <location>
        <begin position="83"/>
        <end position="126"/>
    </location>
</feature>
<feature type="region of interest" description="Disordered" evidence="3">
    <location>
        <begin position="146"/>
        <end position="229"/>
    </location>
</feature>
<dbReference type="InterPro" id="IPR018392">
    <property type="entry name" value="LysM"/>
</dbReference>
<name>A0A1G9I0E8_9BACL</name>
<accession>A0A1G9I0E8</accession>
<feature type="signal peptide" evidence="4">
    <location>
        <begin position="1"/>
        <end position="18"/>
    </location>
</feature>
<dbReference type="PANTHER" id="PTHR33734:SF22">
    <property type="entry name" value="MEMBRANE-BOUND LYTIC MUREIN TRANSGLYCOSYLASE D"/>
    <property type="match status" value="1"/>
</dbReference>
<keyword evidence="4" id="KW-0732">Signal</keyword>
<reference evidence="7" key="1">
    <citation type="submission" date="2016-10" db="EMBL/GenBank/DDBJ databases">
        <authorList>
            <person name="Varghese N."/>
            <person name="Submissions S."/>
        </authorList>
    </citation>
    <scope>NUCLEOTIDE SEQUENCE [LARGE SCALE GENOMIC DNA]</scope>
    <source>
        <strain evidence="7">CGMCC 1.8895</strain>
    </source>
</reference>
<evidence type="ECO:0000256" key="3">
    <source>
        <dbReference type="SAM" id="MobiDB-lite"/>
    </source>
</evidence>
<dbReference type="CDD" id="cd00118">
    <property type="entry name" value="LysM"/>
    <property type="match status" value="2"/>
</dbReference>
<dbReference type="STRING" id="576118.SAMN05216216_12826"/>
<dbReference type="InterPro" id="IPR023346">
    <property type="entry name" value="Lysozyme-like_dom_sf"/>
</dbReference>
<dbReference type="PROSITE" id="PS51782">
    <property type="entry name" value="LYSM"/>
    <property type="match status" value="2"/>
</dbReference>
<dbReference type="InterPro" id="IPR010618">
    <property type="entry name" value="RPF"/>
</dbReference>
<keyword evidence="2" id="KW-0326">Glycosidase</keyword>
<keyword evidence="7" id="KW-1185">Reference proteome</keyword>
<feature type="compositionally biased region" description="Acidic residues" evidence="3">
    <location>
        <begin position="146"/>
        <end position="155"/>
    </location>
</feature>
<evidence type="ECO:0000259" key="5">
    <source>
        <dbReference type="PROSITE" id="PS51782"/>
    </source>
</evidence>
<protein>
    <submittedName>
        <fullName evidence="6">Peptidoglycan endopeptidase LytE</fullName>
    </submittedName>
</protein>
<evidence type="ECO:0000313" key="6">
    <source>
        <dbReference type="EMBL" id="SDL18555.1"/>
    </source>
</evidence>
<dbReference type="RefSeq" id="WP_092987742.1">
    <property type="nucleotide sequence ID" value="NZ_FNFY01000028.1"/>
</dbReference>
<dbReference type="GO" id="GO:0008932">
    <property type="term" value="F:lytic endotransglycosylase activity"/>
    <property type="evidence" value="ECO:0007669"/>
    <property type="project" value="TreeGrafter"/>
</dbReference>
<dbReference type="Gene3D" id="3.10.350.10">
    <property type="entry name" value="LysM domain"/>
    <property type="match status" value="2"/>
</dbReference>
<organism evidence="6 7">
    <name type="scientific">Lacicoccus qingdaonensis</name>
    <dbReference type="NCBI Taxonomy" id="576118"/>
    <lineage>
        <taxon>Bacteria</taxon>
        <taxon>Bacillati</taxon>
        <taxon>Bacillota</taxon>
        <taxon>Bacilli</taxon>
        <taxon>Bacillales</taxon>
        <taxon>Salinicoccaceae</taxon>
        <taxon>Lacicoccus</taxon>
    </lineage>
</organism>
<dbReference type="EMBL" id="FNFY01000028">
    <property type="protein sequence ID" value="SDL18555.1"/>
    <property type="molecule type" value="Genomic_DNA"/>
</dbReference>
<dbReference type="SUPFAM" id="SSF54106">
    <property type="entry name" value="LysM domain"/>
    <property type="match status" value="2"/>
</dbReference>
<dbReference type="InterPro" id="IPR036779">
    <property type="entry name" value="LysM_dom_sf"/>
</dbReference>
<dbReference type="Gene3D" id="1.10.530.10">
    <property type="match status" value="1"/>
</dbReference>
<evidence type="ECO:0000256" key="2">
    <source>
        <dbReference type="ARBA" id="ARBA00023295"/>
    </source>
</evidence>
<gene>
    <name evidence="6" type="ORF">SAMN05216216_12826</name>
</gene>
<dbReference type="AlphaFoldDB" id="A0A1G9I0E8"/>
<proteinExistence type="predicted"/>